<protein>
    <submittedName>
        <fullName evidence="1">Uncharacterized protein</fullName>
    </submittedName>
</protein>
<name>A0A7C5Q6E8_CALS0</name>
<sequence>MVDRFGVNTGRRMFFTHLHDSTQIRETFEHFSTFNPTSCGKTGLTNEPTTQFRADFHQIPPVFPQCKSKMKRWMDDFHQSENQSRDAARKSSETSAKCDRGLYRYLKRLLRDLLATRLEHSRRLHRR</sequence>
<evidence type="ECO:0000313" key="1">
    <source>
        <dbReference type="EMBL" id="HHK68187.1"/>
    </source>
</evidence>
<reference evidence="1" key="1">
    <citation type="journal article" date="2020" name="mSystems">
        <title>Genome- and Community-Level Interaction Insights into Carbon Utilization and Element Cycling Functions of Hydrothermarchaeota in Hydrothermal Sediment.</title>
        <authorList>
            <person name="Zhou Z."/>
            <person name="Liu Y."/>
            <person name="Xu W."/>
            <person name="Pan J."/>
            <person name="Luo Z.H."/>
            <person name="Li M."/>
        </authorList>
    </citation>
    <scope>NUCLEOTIDE SEQUENCE [LARGE SCALE GENOMIC DNA]</scope>
    <source>
        <strain evidence="1">SpSt-1056</strain>
    </source>
</reference>
<organism evidence="1">
    <name type="scientific">Caldiarchaeum subterraneum</name>
    <dbReference type="NCBI Taxonomy" id="311458"/>
    <lineage>
        <taxon>Archaea</taxon>
        <taxon>Nitrososphaerota</taxon>
        <taxon>Candidatus Caldarchaeales</taxon>
        <taxon>Candidatus Caldarchaeaceae</taxon>
        <taxon>Candidatus Caldarchaeum</taxon>
    </lineage>
</organism>
<dbReference type="EMBL" id="DRWN01000026">
    <property type="protein sequence ID" value="HHK68187.1"/>
    <property type="molecule type" value="Genomic_DNA"/>
</dbReference>
<proteinExistence type="predicted"/>
<accession>A0A7C5Q6E8</accession>
<dbReference type="AlphaFoldDB" id="A0A7C5Q6E8"/>
<comment type="caution">
    <text evidence="1">The sequence shown here is derived from an EMBL/GenBank/DDBJ whole genome shotgun (WGS) entry which is preliminary data.</text>
</comment>
<gene>
    <name evidence="1" type="ORF">ENM11_03400</name>
</gene>